<feature type="chain" id="PRO_5040732772" evidence="3">
    <location>
        <begin position="25"/>
        <end position="122"/>
    </location>
</feature>
<name>A0A9X2GEI8_9ACTN</name>
<protein>
    <submittedName>
        <fullName evidence="4">Uncharacterized protein</fullName>
    </submittedName>
</protein>
<accession>A0A9X2GEI8</accession>
<keyword evidence="2" id="KW-0472">Membrane</keyword>
<dbReference type="Proteomes" id="UP001139648">
    <property type="component" value="Unassembled WGS sequence"/>
</dbReference>
<sequence>MRPIRGMRLARAVLLAALALGVCGMHTLGHPSGGHGSAPASHVAAAAGAEGFVPDSVPPLDPTDVCLAVLISLVVLLLTGARARAGRRAESGGGAIASARRPARPPPKPASRRLATLSILRV</sequence>
<organism evidence="4 5">
    <name type="scientific">Nonomuraea thailandensis</name>
    <dbReference type="NCBI Taxonomy" id="1188745"/>
    <lineage>
        <taxon>Bacteria</taxon>
        <taxon>Bacillati</taxon>
        <taxon>Actinomycetota</taxon>
        <taxon>Actinomycetes</taxon>
        <taxon>Streptosporangiales</taxon>
        <taxon>Streptosporangiaceae</taxon>
        <taxon>Nonomuraea</taxon>
    </lineage>
</organism>
<comment type="caution">
    <text evidence="4">The sequence shown here is derived from an EMBL/GenBank/DDBJ whole genome shotgun (WGS) entry which is preliminary data.</text>
</comment>
<evidence type="ECO:0000313" key="5">
    <source>
        <dbReference type="Proteomes" id="UP001139648"/>
    </source>
</evidence>
<dbReference type="EMBL" id="JAMZEB010000002">
    <property type="protein sequence ID" value="MCP2356165.1"/>
    <property type="molecule type" value="Genomic_DNA"/>
</dbReference>
<evidence type="ECO:0000256" key="1">
    <source>
        <dbReference type="SAM" id="MobiDB-lite"/>
    </source>
</evidence>
<keyword evidence="2" id="KW-1133">Transmembrane helix</keyword>
<dbReference type="RefSeq" id="WP_253742929.1">
    <property type="nucleotide sequence ID" value="NZ_BAABKA010000001.1"/>
</dbReference>
<feature type="signal peptide" evidence="3">
    <location>
        <begin position="1"/>
        <end position="24"/>
    </location>
</feature>
<evidence type="ECO:0000256" key="2">
    <source>
        <dbReference type="SAM" id="Phobius"/>
    </source>
</evidence>
<keyword evidence="2" id="KW-0812">Transmembrane</keyword>
<evidence type="ECO:0000313" key="4">
    <source>
        <dbReference type="EMBL" id="MCP2356165.1"/>
    </source>
</evidence>
<dbReference type="AlphaFoldDB" id="A0A9X2GEI8"/>
<gene>
    <name evidence="4" type="ORF">HD597_003185</name>
</gene>
<keyword evidence="3" id="KW-0732">Signal</keyword>
<evidence type="ECO:0000256" key="3">
    <source>
        <dbReference type="SAM" id="SignalP"/>
    </source>
</evidence>
<keyword evidence="5" id="KW-1185">Reference proteome</keyword>
<reference evidence="4" key="1">
    <citation type="submission" date="2022-06" db="EMBL/GenBank/DDBJ databases">
        <title>Sequencing the genomes of 1000 actinobacteria strains.</title>
        <authorList>
            <person name="Klenk H.-P."/>
        </authorList>
    </citation>
    <scope>NUCLEOTIDE SEQUENCE</scope>
    <source>
        <strain evidence="4">DSM 46694</strain>
    </source>
</reference>
<feature type="transmembrane region" description="Helical" evidence="2">
    <location>
        <begin position="62"/>
        <end position="81"/>
    </location>
</feature>
<proteinExistence type="predicted"/>
<feature type="region of interest" description="Disordered" evidence="1">
    <location>
        <begin position="85"/>
        <end position="111"/>
    </location>
</feature>